<feature type="transmembrane region" description="Helical" evidence="1">
    <location>
        <begin position="108"/>
        <end position="131"/>
    </location>
</feature>
<dbReference type="PANTHER" id="PTHR35342">
    <property type="entry name" value="TRICARBOXYLIC TRANSPORT PROTEIN"/>
    <property type="match status" value="1"/>
</dbReference>
<feature type="transmembrane region" description="Helical" evidence="1">
    <location>
        <begin position="57"/>
        <end position="81"/>
    </location>
</feature>
<gene>
    <name evidence="3" type="ORF">ACFFH4_25115</name>
</gene>
<dbReference type="Proteomes" id="UP001589833">
    <property type="component" value="Unassembled WGS sequence"/>
</dbReference>
<feature type="transmembrane region" description="Helical" evidence="1">
    <location>
        <begin position="388"/>
        <end position="406"/>
    </location>
</feature>
<evidence type="ECO:0000313" key="3">
    <source>
        <dbReference type="EMBL" id="MFC0562132.1"/>
    </source>
</evidence>
<comment type="caution">
    <text evidence="3">The sequence shown here is derived from an EMBL/GenBank/DDBJ whole genome shotgun (WGS) entry which is preliminary data.</text>
</comment>
<feature type="transmembrane region" description="Helical" evidence="1">
    <location>
        <begin position="435"/>
        <end position="452"/>
    </location>
</feature>
<protein>
    <submittedName>
        <fullName evidence="3">Tripartite tricarboxylate transporter permease</fullName>
    </submittedName>
</protein>
<dbReference type="EMBL" id="JBHLTR010000113">
    <property type="protein sequence ID" value="MFC0562132.1"/>
    <property type="molecule type" value="Genomic_DNA"/>
</dbReference>
<dbReference type="PANTHER" id="PTHR35342:SF5">
    <property type="entry name" value="TRICARBOXYLIC TRANSPORT PROTEIN"/>
    <property type="match status" value="1"/>
</dbReference>
<evidence type="ECO:0000259" key="2">
    <source>
        <dbReference type="Pfam" id="PF01970"/>
    </source>
</evidence>
<feature type="transmembrane region" description="Helical" evidence="1">
    <location>
        <begin position="472"/>
        <end position="493"/>
    </location>
</feature>
<evidence type="ECO:0000256" key="1">
    <source>
        <dbReference type="SAM" id="Phobius"/>
    </source>
</evidence>
<dbReference type="RefSeq" id="WP_273846873.1">
    <property type="nucleotide sequence ID" value="NZ_JAQQWT010000020.1"/>
</dbReference>
<dbReference type="InterPro" id="IPR002823">
    <property type="entry name" value="DUF112_TM"/>
</dbReference>
<feature type="transmembrane region" description="Helical" evidence="1">
    <location>
        <begin position="169"/>
        <end position="189"/>
    </location>
</feature>
<keyword evidence="1" id="KW-1133">Transmembrane helix</keyword>
<feature type="transmembrane region" description="Helical" evidence="1">
    <location>
        <begin position="356"/>
        <end position="376"/>
    </location>
</feature>
<proteinExistence type="predicted"/>
<feature type="transmembrane region" description="Helical" evidence="1">
    <location>
        <begin position="143"/>
        <end position="162"/>
    </location>
</feature>
<name>A0ABV6NPE5_9BACI</name>
<keyword evidence="4" id="KW-1185">Reference proteome</keyword>
<sequence length="504" mass="53217">MNSEMLLQVFGQLFTFQVLFAITMGVIGGIIVGSLPGLSATMAIALMIPVTFGMDPIAGLTMLTAIYTGAIYGGSISAILIHTPGTPSSAATSLDGYQLTLKGKGAKALGVSTISSMIGGFISAIALLFLAPPLSRISLMFSAPEYFLIAVFGLTIIGGLATKSMVKGLAGGVIGLLIGTIGMDILTGYSRFTFDFVSLQSGVPIIPAMIGLFSLSQVMIQAEKLGRKDTSKIVSKVKGKVLLTLKEFRQIWVTIIRSSGIGTFVGMLPGAGADIGSWVGYNEAKRFSKNKEEFGKGSIEGVAASEAANNAVTGGSLIPLLTLGIPGNVATAVFLGGLMIQGLVPGRELFTTHANITYSVIIGFILANILMGIIGLLGARYLVKISEISVSVLAPLIIGFSVVGSYAISNNIFDIWVMIVFGFIGYIIRKTGFHPAPIILGMILGPIGEQGFRQSLVMAKGDILPYFFSRPISVVLILLIVITLFSPLIMKWWKNRKTNNLKQV</sequence>
<feature type="transmembrane region" description="Helical" evidence="1">
    <location>
        <begin position="320"/>
        <end position="344"/>
    </location>
</feature>
<feature type="domain" description="DUF112" evidence="2">
    <location>
        <begin position="19"/>
        <end position="440"/>
    </location>
</feature>
<dbReference type="Pfam" id="PF01970">
    <property type="entry name" value="TctA"/>
    <property type="match status" value="1"/>
</dbReference>
<keyword evidence="1" id="KW-0472">Membrane</keyword>
<organism evidence="3 4">
    <name type="scientific">Halalkalibacter alkalisediminis</name>
    <dbReference type="NCBI Taxonomy" id="935616"/>
    <lineage>
        <taxon>Bacteria</taxon>
        <taxon>Bacillati</taxon>
        <taxon>Bacillota</taxon>
        <taxon>Bacilli</taxon>
        <taxon>Bacillales</taxon>
        <taxon>Bacillaceae</taxon>
        <taxon>Halalkalibacter</taxon>
    </lineage>
</organism>
<keyword evidence="1" id="KW-0812">Transmembrane</keyword>
<feature type="transmembrane region" description="Helical" evidence="1">
    <location>
        <begin position="201"/>
        <end position="220"/>
    </location>
</feature>
<feature type="transmembrane region" description="Helical" evidence="1">
    <location>
        <begin position="412"/>
        <end position="428"/>
    </location>
</feature>
<accession>A0ABV6NPE5</accession>
<evidence type="ECO:0000313" key="4">
    <source>
        <dbReference type="Proteomes" id="UP001589833"/>
    </source>
</evidence>
<reference evidence="3 4" key="1">
    <citation type="submission" date="2024-09" db="EMBL/GenBank/DDBJ databases">
        <authorList>
            <person name="Sun Q."/>
            <person name="Mori K."/>
        </authorList>
    </citation>
    <scope>NUCLEOTIDE SEQUENCE [LARGE SCALE GENOMIC DNA]</scope>
    <source>
        <strain evidence="3 4">NCAIM B.02301</strain>
    </source>
</reference>
<feature type="transmembrane region" description="Helical" evidence="1">
    <location>
        <begin position="12"/>
        <end position="37"/>
    </location>
</feature>